<name>A0A8S5PQF0_9CAUD</name>
<protein>
    <submittedName>
        <fullName evidence="1">Uncharacterized protein</fullName>
    </submittedName>
</protein>
<reference evidence="1" key="1">
    <citation type="journal article" date="2021" name="Proc. Natl. Acad. Sci. U.S.A.">
        <title>A Catalog of Tens of Thousands of Viruses from Human Metagenomes Reveals Hidden Associations with Chronic Diseases.</title>
        <authorList>
            <person name="Tisza M.J."/>
            <person name="Buck C.B."/>
        </authorList>
    </citation>
    <scope>NUCLEOTIDE SEQUENCE</scope>
    <source>
        <strain evidence="1">CtLjW1</strain>
    </source>
</reference>
<evidence type="ECO:0000313" key="1">
    <source>
        <dbReference type="EMBL" id="DAE08757.1"/>
    </source>
</evidence>
<dbReference type="EMBL" id="BK015474">
    <property type="protein sequence ID" value="DAE08757.1"/>
    <property type="molecule type" value="Genomic_DNA"/>
</dbReference>
<accession>A0A8S5PQF0</accession>
<proteinExistence type="predicted"/>
<sequence length="122" mass="14282">MKYRNLCLINAVFDAHCDTCSVLKNSSFVTIPTEDEFLYCLEAILQTNLHSGKDTAALVKQEHFPVVTYRWMPACFTISAILIYQERYWDTVHRMSSSKKNWILFMRLEGFYKKCATSYCNL</sequence>
<organism evidence="1">
    <name type="scientific">Myoviridae sp. ctLjW1</name>
    <dbReference type="NCBI Taxonomy" id="2825084"/>
    <lineage>
        <taxon>Viruses</taxon>
        <taxon>Duplodnaviria</taxon>
        <taxon>Heunggongvirae</taxon>
        <taxon>Uroviricota</taxon>
        <taxon>Caudoviricetes</taxon>
    </lineage>
</organism>